<dbReference type="SUPFAM" id="SSF46785">
    <property type="entry name" value="Winged helix' DNA-binding domain"/>
    <property type="match status" value="1"/>
</dbReference>
<dbReference type="PROSITE" id="PS01332">
    <property type="entry name" value="HTH_RRF2_1"/>
    <property type="match status" value="1"/>
</dbReference>
<organism evidence="1 2">
    <name type="scientific">Sulfuricurvum kujiense</name>
    <dbReference type="NCBI Taxonomy" id="148813"/>
    <lineage>
        <taxon>Bacteria</taxon>
        <taxon>Pseudomonadati</taxon>
        <taxon>Campylobacterota</taxon>
        <taxon>Epsilonproteobacteria</taxon>
        <taxon>Campylobacterales</taxon>
        <taxon>Sulfurimonadaceae</taxon>
        <taxon>Sulfuricurvum</taxon>
    </lineage>
</organism>
<evidence type="ECO:0000313" key="1">
    <source>
        <dbReference type="EMBL" id="DAB37811.1"/>
    </source>
</evidence>
<proteinExistence type="predicted"/>
<dbReference type="PROSITE" id="PS51197">
    <property type="entry name" value="HTH_RRF2_2"/>
    <property type="match status" value="1"/>
</dbReference>
<dbReference type="AlphaFoldDB" id="A0A2D3W910"/>
<dbReference type="Proteomes" id="UP000228859">
    <property type="component" value="Unassembled WGS sequence"/>
</dbReference>
<name>A0A2D3W910_9BACT</name>
<protein>
    <submittedName>
        <fullName evidence="1">Rrf2 family transcriptional regulator</fullName>
    </submittedName>
</protein>
<dbReference type="EMBL" id="DLUI01000132">
    <property type="protein sequence ID" value="DAB37811.1"/>
    <property type="molecule type" value="Genomic_DNA"/>
</dbReference>
<dbReference type="PANTHER" id="PTHR33221">
    <property type="entry name" value="WINGED HELIX-TURN-HELIX TRANSCRIPTIONAL REGULATOR, RRF2 FAMILY"/>
    <property type="match status" value="1"/>
</dbReference>
<dbReference type="InterPro" id="IPR000944">
    <property type="entry name" value="Tscrpt_reg_Rrf2"/>
</dbReference>
<dbReference type="RefSeq" id="WP_294893414.1">
    <property type="nucleotide sequence ID" value="NZ_DLUI01000132.1"/>
</dbReference>
<gene>
    <name evidence="1" type="ORF">CFH83_09240</name>
</gene>
<dbReference type="InterPro" id="IPR036388">
    <property type="entry name" value="WH-like_DNA-bd_sf"/>
</dbReference>
<dbReference type="GO" id="GO:0003700">
    <property type="term" value="F:DNA-binding transcription factor activity"/>
    <property type="evidence" value="ECO:0007669"/>
    <property type="project" value="TreeGrafter"/>
</dbReference>
<accession>A0A2D3W910</accession>
<dbReference type="InterPro" id="IPR030489">
    <property type="entry name" value="TR_Rrf2-type_CS"/>
</dbReference>
<dbReference type="GO" id="GO:0005829">
    <property type="term" value="C:cytosol"/>
    <property type="evidence" value="ECO:0007669"/>
    <property type="project" value="TreeGrafter"/>
</dbReference>
<evidence type="ECO:0000313" key="2">
    <source>
        <dbReference type="Proteomes" id="UP000228859"/>
    </source>
</evidence>
<reference evidence="1 2" key="1">
    <citation type="journal article" date="2017" name="Front. Microbiol.">
        <title>Comparative Genomic Analysis of the Class Epsilonproteobacteria and Proposed Reclassification to Epsilonbacteraeota (phyl. nov.).</title>
        <authorList>
            <person name="Waite D.W."/>
            <person name="Vanwonterghem I."/>
            <person name="Rinke C."/>
            <person name="Parks D.H."/>
            <person name="Zhang Y."/>
            <person name="Takai K."/>
            <person name="Sievert S.M."/>
            <person name="Simon J."/>
            <person name="Campbell B.J."/>
            <person name="Hanson T.E."/>
            <person name="Woyke T."/>
            <person name="Klotz M.G."/>
            <person name="Hugenholtz P."/>
        </authorList>
    </citation>
    <scope>NUCLEOTIDE SEQUENCE [LARGE SCALE GENOMIC DNA]</scope>
    <source>
        <strain evidence="1">UBA12443</strain>
    </source>
</reference>
<dbReference type="Gene3D" id="1.10.10.10">
    <property type="entry name" value="Winged helix-like DNA-binding domain superfamily/Winged helix DNA-binding domain"/>
    <property type="match status" value="1"/>
</dbReference>
<dbReference type="InterPro" id="IPR036390">
    <property type="entry name" value="WH_DNA-bd_sf"/>
</dbReference>
<comment type="caution">
    <text evidence="1">The sequence shown here is derived from an EMBL/GenBank/DDBJ whole genome shotgun (WGS) entry which is preliminary data.</text>
</comment>
<dbReference type="Pfam" id="PF02082">
    <property type="entry name" value="Rrf2"/>
    <property type="match status" value="1"/>
</dbReference>
<sequence>MKKVSVMLSSACQDTIRAAVWLSTKPSGEFHRIQEISEALELPFHFMAKSLQKLVHAGILISQRGAAGGVTLSRSASDITLLSIIEAVDGSTFFDACVLGIGDCEAEKPCALHAQWDVWRQEMLEMYSAMRLSEITEDVLQRKVKRI</sequence>
<dbReference type="PANTHER" id="PTHR33221:SF15">
    <property type="entry name" value="HTH-TYPE TRANSCRIPTIONAL REGULATOR YWGB-RELATED"/>
    <property type="match status" value="1"/>
</dbReference>
<dbReference type="NCBIfam" id="TIGR00738">
    <property type="entry name" value="rrf2_super"/>
    <property type="match status" value="1"/>
</dbReference>